<dbReference type="Gene3D" id="3.80.10.10">
    <property type="entry name" value="Ribonuclease Inhibitor"/>
    <property type="match status" value="1"/>
</dbReference>
<dbReference type="InterPro" id="IPR032675">
    <property type="entry name" value="LRR_dom_sf"/>
</dbReference>
<accession>A0A2T0ADK9</accession>
<comment type="caution">
    <text evidence="1">The sequence shown here is derived from an EMBL/GenBank/DDBJ whole genome shotgun (WGS) entry which is preliminary data.</text>
</comment>
<dbReference type="AlphaFoldDB" id="A0A2T0ADK9"/>
<dbReference type="SUPFAM" id="SSF52047">
    <property type="entry name" value="RNI-like"/>
    <property type="match status" value="1"/>
</dbReference>
<name>A0A2T0ADK9_RHOTO</name>
<reference evidence="1 2" key="1">
    <citation type="journal article" date="2018" name="Elife">
        <title>Functional genomics of lipid metabolism in the oleaginous yeast Rhodosporidium toruloides.</title>
        <authorList>
            <person name="Coradetti S.T."/>
            <person name="Pinel D."/>
            <person name="Geiselman G."/>
            <person name="Ito M."/>
            <person name="Mondo S."/>
            <person name="Reilly M.C."/>
            <person name="Cheng Y.F."/>
            <person name="Bauer S."/>
            <person name="Grigoriev I."/>
            <person name="Gladden J.M."/>
            <person name="Simmons B.A."/>
            <person name="Brem R."/>
            <person name="Arkin A.P."/>
            <person name="Skerker J.M."/>
        </authorList>
    </citation>
    <scope>NUCLEOTIDE SEQUENCE [LARGE SCALE GENOMIC DNA]</scope>
    <source>
        <strain evidence="1 2">NBRC 0880</strain>
    </source>
</reference>
<protein>
    <recommendedName>
        <fullName evidence="3">Proteophosphoglycan ppg4</fullName>
    </recommendedName>
</protein>
<organism evidence="1 2">
    <name type="scientific">Rhodotorula toruloides</name>
    <name type="common">Yeast</name>
    <name type="synonym">Rhodosporidium toruloides</name>
    <dbReference type="NCBI Taxonomy" id="5286"/>
    <lineage>
        <taxon>Eukaryota</taxon>
        <taxon>Fungi</taxon>
        <taxon>Dikarya</taxon>
        <taxon>Basidiomycota</taxon>
        <taxon>Pucciniomycotina</taxon>
        <taxon>Microbotryomycetes</taxon>
        <taxon>Sporidiobolales</taxon>
        <taxon>Sporidiobolaceae</taxon>
        <taxon>Rhodotorula</taxon>
    </lineage>
</organism>
<evidence type="ECO:0000313" key="2">
    <source>
        <dbReference type="Proteomes" id="UP000239560"/>
    </source>
</evidence>
<gene>
    <name evidence="1" type="ORF">AAT19DRAFT_13110</name>
</gene>
<evidence type="ECO:0008006" key="3">
    <source>
        <dbReference type="Google" id="ProtNLM"/>
    </source>
</evidence>
<evidence type="ECO:0000313" key="1">
    <source>
        <dbReference type="EMBL" id="PRQ76088.1"/>
    </source>
</evidence>
<sequence length="307" mass="33591">MCNIPPHAEPDASDGGSVGRLRRLPFAHLLLRGFTHPTPSFYLKIRHDARGEPVDDFSFERDVPSLRKLDITAYGSLAACAPGLSKLTHLTISSTEFAAAAIPWETLHYLDIGLLDLGEPDFIDSLQDVCKDSVCPRSQPPSLTAFKIHGIDSFADSKSWTFSARLPSVLHLKLGGCSNYDTTVGPDFPCASALSLTACDEQDALRGLRAFLDLCPAAQSLRLIGFQYYPDNPTNPRPVPSAAKEAILGSIRDKNLPFAFPAISALLFLLLQTSILDVYLELSTNGGIRWRRASCSEVFEGERWTVI</sequence>
<dbReference type="OrthoDB" id="10516438at2759"/>
<proteinExistence type="predicted"/>
<dbReference type="Proteomes" id="UP000239560">
    <property type="component" value="Unassembled WGS sequence"/>
</dbReference>
<dbReference type="EMBL" id="LCTV02000003">
    <property type="protein sequence ID" value="PRQ76088.1"/>
    <property type="molecule type" value="Genomic_DNA"/>
</dbReference>